<evidence type="ECO:0000256" key="10">
    <source>
        <dbReference type="SAM" id="MobiDB-lite"/>
    </source>
</evidence>
<evidence type="ECO:0000256" key="11">
    <source>
        <dbReference type="SAM" id="Phobius"/>
    </source>
</evidence>
<dbReference type="PANTHER" id="PTHR18843:SF2">
    <property type="entry name" value="TORSIN-1A-INTERACTING PROTEIN 2"/>
    <property type="match status" value="1"/>
</dbReference>
<evidence type="ECO:0000256" key="3">
    <source>
        <dbReference type="ARBA" id="ARBA00022553"/>
    </source>
</evidence>
<dbReference type="GeneID" id="116492139"/>
<evidence type="ECO:0000256" key="6">
    <source>
        <dbReference type="ARBA" id="ARBA00023136"/>
    </source>
</evidence>
<keyword evidence="5 11" id="KW-1133">Transmembrane helix</keyword>
<evidence type="ECO:0000256" key="2">
    <source>
        <dbReference type="ARBA" id="ARBA00007860"/>
    </source>
</evidence>
<name>A0A6J3DEF3_AYTFU</name>
<dbReference type="InterPro" id="IPR008662">
    <property type="entry name" value="TOIP1/2"/>
</dbReference>
<dbReference type="InParanoid" id="A0A6J3DEF3"/>
<feature type="compositionally biased region" description="Polar residues" evidence="10">
    <location>
        <begin position="156"/>
        <end position="170"/>
    </location>
</feature>
<dbReference type="KEGG" id="aful:116492139"/>
<protein>
    <submittedName>
        <fullName evidence="14">Torsin-1A-interacting protein 2-like</fullName>
    </submittedName>
</protein>
<feature type="compositionally biased region" description="Basic and acidic residues" evidence="10">
    <location>
        <begin position="401"/>
        <end position="414"/>
    </location>
</feature>
<dbReference type="Proteomes" id="UP000504639">
    <property type="component" value="Chromosome 8"/>
</dbReference>
<keyword evidence="6 11" id="KW-0472">Membrane</keyword>
<feature type="compositionally biased region" description="Basic and acidic residues" evidence="10">
    <location>
        <begin position="300"/>
        <end position="312"/>
    </location>
</feature>
<feature type="transmembrane region" description="Helical" evidence="11">
    <location>
        <begin position="456"/>
        <end position="476"/>
    </location>
</feature>
<feature type="compositionally biased region" description="Basic and acidic residues" evidence="10">
    <location>
        <begin position="22"/>
        <end position="53"/>
    </location>
</feature>
<dbReference type="GO" id="GO:0005635">
    <property type="term" value="C:nuclear envelope"/>
    <property type="evidence" value="ECO:0007669"/>
    <property type="project" value="UniProtKB-SubCell"/>
</dbReference>
<evidence type="ECO:0000256" key="8">
    <source>
        <dbReference type="ARBA" id="ARBA00023242"/>
    </source>
</evidence>
<dbReference type="RefSeq" id="XP_032048530.1">
    <property type="nucleotide sequence ID" value="XM_032192639.1"/>
</dbReference>
<comment type="similarity">
    <text evidence="2">Belongs to the TOR1AIP family.</text>
</comment>
<keyword evidence="7" id="KW-0325">Glycoprotein</keyword>
<dbReference type="Gene3D" id="3.40.50.12190">
    <property type="match status" value="1"/>
</dbReference>
<dbReference type="GO" id="GO:0016020">
    <property type="term" value="C:membrane"/>
    <property type="evidence" value="ECO:0007669"/>
    <property type="project" value="TreeGrafter"/>
</dbReference>
<reference evidence="14" key="1">
    <citation type="submission" date="2025-08" db="UniProtKB">
        <authorList>
            <consortium name="RefSeq"/>
        </authorList>
    </citation>
    <scope>IDENTIFICATION</scope>
    <source>
        <tissue evidence="14">Lung</tissue>
    </source>
</reference>
<sequence>MEKNPSVDLPGAGPAQDEVESTAEHPSHQEPPRGTLEHQESSRCPETSCKPEEDSSVSNPPTALGEEVKPSELAGPTMEEKAPQETEASLEEPVEKRDGVSKRPQEEDDSDRAVQAQDKTDSKGESSVLQETQEDLEVSRQRESCTAEEDALSRNEALSSESKTTHSDVNATEDVAEGISAEESTSIPLLGQEPGEHKEPETQERESSSTLRSKNGTKAGPAQDEVESTAEHPSHQEPPRGTLEHQESSRCPETSCKPEEDSSVSNPPTALGEEVKPSELAGPTMEEKAPQETEASLEEPVEKRDGVSKRPQEEDDSDRAVQAQDKTDSKGDRNVLQKTQEDLEVSRQHESCTAEEDALSRNKALSSESKTTHSDVNATEDVAEGLSAEESTSIPLLGQEPGEHKEPETQERESSSTLRSRLGTKGRAAPQPEAQPRLQNVTTQNTKQEKTKEFNLLKGLLILGLLLLIFCILFFINPTAESQPAPRSPTVEAFLSHFNELQDKFPGQNPQVWFRGRKFLQKHLNTSKPTQPATIILTAARQAERTLRCLSTHVADAYSAALHASTAQIDGRDLSELQSDEAKLQVDSELSSAFQAGYRAAVVHRFELLPAGSTLIFYKYCDHESAAFKDVALLLTVLLEQEELETQISLPRVEEKVHDFLWAKFTVARTPSSYDYIDSDKLSGLWSRISHVVLPIHPVQNIEKGGCHIHTKT</sequence>
<feature type="compositionally biased region" description="Polar residues" evidence="10">
    <location>
        <begin position="363"/>
        <end position="377"/>
    </location>
</feature>
<dbReference type="AlphaFoldDB" id="A0A6J3DEF3"/>
<feature type="region of interest" description="Disordered" evidence="10">
    <location>
        <begin position="1"/>
        <end position="447"/>
    </location>
</feature>
<evidence type="ECO:0000256" key="7">
    <source>
        <dbReference type="ARBA" id="ARBA00023180"/>
    </source>
</evidence>
<evidence type="ECO:0000256" key="5">
    <source>
        <dbReference type="ARBA" id="ARBA00022989"/>
    </source>
</evidence>
<proteinExistence type="inferred from homology"/>
<feature type="compositionally biased region" description="Basic and acidic residues" evidence="10">
    <location>
        <begin position="194"/>
        <end position="207"/>
    </location>
</feature>
<keyword evidence="4 11" id="KW-0812">Transmembrane</keyword>
<organism evidence="13 14">
    <name type="scientific">Aythya fuligula</name>
    <name type="common">Tufted duck</name>
    <name type="synonym">Anas fuligula</name>
    <dbReference type="NCBI Taxonomy" id="219594"/>
    <lineage>
        <taxon>Eukaryota</taxon>
        <taxon>Metazoa</taxon>
        <taxon>Chordata</taxon>
        <taxon>Craniata</taxon>
        <taxon>Vertebrata</taxon>
        <taxon>Euteleostomi</taxon>
        <taxon>Archelosauria</taxon>
        <taxon>Archosauria</taxon>
        <taxon>Dinosauria</taxon>
        <taxon>Saurischia</taxon>
        <taxon>Theropoda</taxon>
        <taxon>Coelurosauria</taxon>
        <taxon>Aves</taxon>
        <taxon>Neognathae</taxon>
        <taxon>Galloanserae</taxon>
        <taxon>Anseriformes</taxon>
        <taxon>Anatidae</taxon>
        <taxon>Aythyinae</taxon>
        <taxon>Aythya</taxon>
    </lineage>
</organism>
<feature type="compositionally biased region" description="Basic and acidic residues" evidence="10">
    <location>
        <begin position="229"/>
        <end position="260"/>
    </location>
</feature>
<accession>A0A6J3DEF3</accession>
<dbReference type="GO" id="GO:0061024">
    <property type="term" value="P:membrane organization"/>
    <property type="evidence" value="ECO:0007669"/>
    <property type="project" value="TreeGrafter"/>
</dbReference>
<feature type="compositionally biased region" description="Basic and acidic residues" evidence="10">
    <location>
        <begin position="93"/>
        <end position="105"/>
    </location>
</feature>
<keyword evidence="8" id="KW-0539">Nucleus</keyword>
<evidence type="ECO:0000256" key="4">
    <source>
        <dbReference type="ARBA" id="ARBA00022692"/>
    </source>
</evidence>
<evidence type="ECO:0000313" key="13">
    <source>
        <dbReference type="Proteomes" id="UP000504639"/>
    </source>
</evidence>
<evidence type="ECO:0000313" key="14">
    <source>
        <dbReference type="RefSeq" id="XP_032048530.1"/>
    </source>
</evidence>
<feature type="domain" description="Torsin-1A-interacting protein 1/2 AAA+ activator" evidence="12">
    <location>
        <begin position="481"/>
        <end position="707"/>
    </location>
</feature>
<evidence type="ECO:0000256" key="1">
    <source>
        <dbReference type="ARBA" id="ARBA00004259"/>
    </source>
</evidence>
<evidence type="ECO:0000259" key="12">
    <source>
        <dbReference type="Pfam" id="PF05609"/>
    </source>
</evidence>
<keyword evidence="13" id="KW-1185">Reference proteome</keyword>
<dbReference type="PANTHER" id="PTHR18843">
    <property type="entry name" value="TORSIN-1A-INTERACTING PROTEIN"/>
    <property type="match status" value="1"/>
</dbReference>
<evidence type="ECO:0000256" key="9">
    <source>
        <dbReference type="ARBA" id="ARBA00037847"/>
    </source>
</evidence>
<gene>
    <name evidence="14" type="primary">LOC116492139</name>
</gene>
<dbReference type="InterPro" id="IPR046753">
    <property type="entry name" value="TOIP1/2_C"/>
</dbReference>
<dbReference type="GO" id="GO:0001671">
    <property type="term" value="F:ATPase activator activity"/>
    <property type="evidence" value="ECO:0007669"/>
    <property type="project" value="InterPro"/>
</dbReference>
<dbReference type="Pfam" id="PF05609">
    <property type="entry name" value="LAP1_C"/>
    <property type="match status" value="1"/>
</dbReference>
<dbReference type="InterPro" id="IPR038599">
    <property type="entry name" value="LAP1C-like_C_sf"/>
</dbReference>
<keyword evidence="3" id="KW-0597">Phosphoprotein</keyword>
<comment type="subcellular location">
    <subcellularLocation>
        <location evidence="9">Endomembrane system</location>
        <topology evidence="9">Single-pass membrane protein</topology>
    </subcellularLocation>
    <subcellularLocation>
        <location evidence="1">Nucleus envelope</location>
    </subcellularLocation>
</comment>
<feature type="compositionally biased region" description="Basic and acidic residues" evidence="10">
    <location>
        <begin position="325"/>
        <end position="352"/>
    </location>
</feature>